<evidence type="ECO:0000313" key="2">
    <source>
        <dbReference type="Proteomes" id="UP000000323"/>
    </source>
</evidence>
<dbReference type="InterPro" id="IPR032719">
    <property type="entry name" value="WbsX"/>
</dbReference>
<dbReference type="eggNOG" id="COG3754">
    <property type="taxonomic scope" value="Bacteria"/>
</dbReference>
<dbReference type="HOGENOM" id="CLU_038570_0_0_0"/>
<dbReference type="Pfam" id="PF14307">
    <property type="entry name" value="Glyco_tran_WbsX"/>
    <property type="match status" value="1"/>
</dbReference>
<keyword evidence="2" id="KW-1185">Reference proteome</keyword>
<dbReference type="AlphaFoldDB" id="D1CI26"/>
<proteinExistence type="predicted"/>
<dbReference type="Gene3D" id="3.20.20.80">
    <property type="entry name" value="Glycosidases"/>
    <property type="match status" value="1"/>
</dbReference>
<accession>D1CI26</accession>
<dbReference type="STRING" id="525904.Tter_2508"/>
<dbReference type="PANTHER" id="PTHR41244:SF1">
    <property type="entry name" value="GLYCOSYLTRANSFERASE"/>
    <property type="match status" value="1"/>
</dbReference>
<reference evidence="2" key="1">
    <citation type="journal article" date="2010" name="Stand. Genomic Sci.">
        <title>Complete genome sequence of 'Thermobaculum terrenum' type strain (YNP1).</title>
        <authorList>
            <person name="Kiss H."/>
            <person name="Cleland D."/>
            <person name="Lapidus A."/>
            <person name="Lucas S."/>
            <person name="Glavina Del Rio T."/>
            <person name="Nolan M."/>
            <person name="Tice H."/>
            <person name="Han C."/>
            <person name="Goodwin L."/>
            <person name="Pitluck S."/>
            <person name="Liolios K."/>
            <person name="Ivanova N."/>
            <person name="Mavromatis K."/>
            <person name="Ovchinnikova G."/>
            <person name="Pati A."/>
            <person name="Chen A."/>
            <person name="Palaniappan K."/>
            <person name="Land M."/>
            <person name="Hauser L."/>
            <person name="Chang Y."/>
            <person name="Jeffries C."/>
            <person name="Lu M."/>
            <person name="Brettin T."/>
            <person name="Detter J."/>
            <person name="Goker M."/>
            <person name="Tindall B."/>
            <person name="Beck B."/>
            <person name="McDermott T."/>
            <person name="Woyke T."/>
            <person name="Bristow J."/>
            <person name="Eisen J."/>
            <person name="Markowitz V."/>
            <person name="Hugenholtz P."/>
            <person name="Kyrpides N."/>
            <person name="Klenk H."/>
            <person name="Cheng J."/>
        </authorList>
    </citation>
    <scope>NUCLEOTIDE SEQUENCE [LARGE SCALE GENOMIC DNA]</scope>
    <source>
        <strain evidence="2">ATCC BAA-798 / YNP1</strain>
    </source>
</reference>
<evidence type="ECO:0000313" key="1">
    <source>
        <dbReference type="EMBL" id="ACZ43397.1"/>
    </source>
</evidence>
<name>D1CI26_THET1</name>
<organism evidence="1 2">
    <name type="scientific">Thermobaculum terrenum (strain ATCC BAA-798 / CCMEE 7001 / YNP1)</name>
    <dbReference type="NCBI Taxonomy" id="525904"/>
    <lineage>
        <taxon>Bacteria</taxon>
        <taxon>Bacillati</taxon>
        <taxon>Chloroflexota</taxon>
        <taxon>Chloroflexia</taxon>
        <taxon>Candidatus Thermobaculales</taxon>
        <taxon>Candidatus Thermobaculaceae</taxon>
        <taxon>Thermobaculum</taxon>
    </lineage>
</organism>
<gene>
    <name evidence="1" type="ordered locus">Tter_2508</name>
</gene>
<dbReference type="KEGG" id="ttr:Tter_2508"/>
<protein>
    <recommendedName>
        <fullName evidence="3">Glycoside hydrolase family 42 N-terminal domain-containing protein</fullName>
    </recommendedName>
</protein>
<dbReference type="OrthoDB" id="9816424at2"/>
<dbReference type="Proteomes" id="UP000000323">
    <property type="component" value="Chromosome 2"/>
</dbReference>
<dbReference type="RefSeq" id="WP_012876428.1">
    <property type="nucleotide sequence ID" value="NC_013526.1"/>
</dbReference>
<sequence>MEVGCYVFPHYHRSALNDVLYGPGWTEYVLLRGARPWFEGHPQPRTPLLGELDEREPSTWRRYIQLARAAGIDVFIFDWYWYGGGPVLHEALEEGLLGVGDGGGMRFAVMWTNHPWAYWFPTAGARASQGWLGEWEDGELGAYELVYDAPHGVEIWRSLSYILSRYCGHPWYWRVEGRPVVGLWDVSLLVGELGLEGTRRLLEGLRELALRLGLPGIHFHAVCQEPGVLRALGEVLAVGVDSYGLYNSVAVGASRLPISDNLPRYEDAVREVVERVWPKQAGLSALPYWPCVSPGCDDTPRHLLPRDLEHPRSWRTRPVVGETPEVFEGFVRAGVEFLQGRGGPRVLLIGSWNEWTEGHYLLPDTRLGFGMLRALQRALTS</sequence>
<evidence type="ECO:0008006" key="3">
    <source>
        <dbReference type="Google" id="ProtNLM"/>
    </source>
</evidence>
<dbReference type="EMBL" id="CP001826">
    <property type="protein sequence ID" value="ACZ43397.1"/>
    <property type="molecule type" value="Genomic_DNA"/>
</dbReference>
<dbReference type="PANTHER" id="PTHR41244">
    <property type="entry name" value="RHAMNAN SYNTHESIS F"/>
    <property type="match status" value="1"/>
</dbReference>